<proteinExistence type="predicted"/>
<keyword evidence="2" id="KW-1185">Reference proteome</keyword>
<protein>
    <submittedName>
        <fullName evidence="1">Uncharacterized protein</fullName>
    </submittedName>
</protein>
<evidence type="ECO:0000313" key="1">
    <source>
        <dbReference type="EMBL" id="SEE56868.1"/>
    </source>
</evidence>
<name>A0A1H5JYN0_9FLAO</name>
<gene>
    <name evidence="1" type="ORF">SAMN05444353_2413</name>
</gene>
<sequence length="67" mass="7963">MKKEMQRVCIYPKDVQIITGKSYRQSVRLVHKIKIELNKTTKEFLTIDEFCEYTGIKYEQVSHLILG</sequence>
<dbReference type="EMBL" id="FNUE01000002">
    <property type="protein sequence ID" value="SEE56868.1"/>
    <property type="molecule type" value="Genomic_DNA"/>
</dbReference>
<organism evidence="1 2">
    <name type="scientific">Polaribacter dokdonensis DSW-5</name>
    <dbReference type="NCBI Taxonomy" id="1300348"/>
    <lineage>
        <taxon>Bacteria</taxon>
        <taxon>Pseudomonadati</taxon>
        <taxon>Bacteroidota</taxon>
        <taxon>Flavobacteriia</taxon>
        <taxon>Flavobacteriales</taxon>
        <taxon>Flavobacteriaceae</taxon>
    </lineage>
</organism>
<reference evidence="1 2" key="1">
    <citation type="submission" date="2016-10" db="EMBL/GenBank/DDBJ databases">
        <authorList>
            <person name="Varghese N."/>
            <person name="Submissions S."/>
        </authorList>
    </citation>
    <scope>NUCLEOTIDE SEQUENCE [LARGE SCALE GENOMIC DNA]</scope>
    <source>
        <strain evidence="1 2">DSW-5</strain>
    </source>
</reference>
<comment type="caution">
    <text evidence="1">The sequence shown here is derived from an EMBL/GenBank/DDBJ whole genome shotgun (WGS) entry which is preliminary data.</text>
</comment>
<dbReference type="Proteomes" id="UP000183071">
    <property type="component" value="Unassembled WGS sequence"/>
</dbReference>
<accession>A0A1H5JYN0</accession>
<evidence type="ECO:0000313" key="2">
    <source>
        <dbReference type="Proteomes" id="UP000183071"/>
    </source>
</evidence>